<dbReference type="EMBL" id="OU893342">
    <property type="protein sequence ID" value="CAG9783564.1"/>
    <property type="molecule type" value="Genomic_DNA"/>
</dbReference>
<reference evidence="2" key="2">
    <citation type="submission" date="2022-10" db="EMBL/GenBank/DDBJ databases">
        <authorList>
            <consortium name="ENA_rothamsted_submissions"/>
            <consortium name="culmorum"/>
            <person name="King R."/>
        </authorList>
    </citation>
    <scope>NUCLEOTIDE SEQUENCE</scope>
</reference>
<name>A0A9N9QUG1_9NEOP</name>
<protein>
    <submittedName>
        <fullName evidence="2">Uncharacterized protein</fullName>
    </submittedName>
</protein>
<organism evidence="2 3">
    <name type="scientific">Diatraea saccharalis</name>
    <name type="common">sugarcane borer</name>
    <dbReference type="NCBI Taxonomy" id="40085"/>
    <lineage>
        <taxon>Eukaryota</taxon>
        <taxon>Metazoa</taxon>
        <taxon>Ecdysozoa</taxon>
        <taxon>Arthropoda</taxon>
        <taxon>Hexapoda</taxon>
        <taxon>Insecta</taxon>
        <taxon>Pterygota</taxon>
        <taxon>Neoptera</taxon>
        <taxon>Endopterygota</taxon>
        <taxon>Lepidoptera</taxon>
        <taxon>Glossata</taxon>
        <taxon>Ditrysia</taxon>
        <taxon>Pyraloidea</taxon>
        <taxon>Crambidae</taxon>
        <taxon>Crambinae</taxon>
        <taxon>Diatraea</taxon>
    </lineage>
</organism>
<sequence>MSSNCLLYFKYNNIVLGHYFLQKITFVMFLVIGTVCCLAYEKRIKVDPFRPVPPTNPDRETSLFLLRTLKDPERFNTFIAVSNLTNTSTGQLPTGQIPVGQIATGQIPTL</sequence>
<reference evidence="2" key="1">
    <citation type="submission" date="2021-12" db="EMBL/GenBank/DDBJ databases">
        <authorList>
            <person name="King R."/>
        </authorList>
    </citation>
    <scope>NUCLEOTIDE SEQUENCE</scope>
</reference>
<keyword evidence="3" id="KW-1185">Reference proteome</keyword>
<keyword evidence="1" id="KW-0472">Membrane</keyword>
<proteinExistence type="predicted"/>
<dbReference type="AlphaFoldDB" id="A0A9N9QUG1"/>
<dbReference type="Proteomes" id="UP001153714">
    <property type="component" value="Chromosome 11"/>
</dbReference>
<dbReference type="OrthoDB" id="10495507at2759"/>
<accession>A0A9N9QUG1</accession>
<feature type="transmembrane region" description="Helical" evidence="1">
    <location>
        <begin position="20"/>
        <end position="40"/>
    </location>
</feature>
<gene>
    <name evidence="2" type="ORF">DIATSA_LOCUS1728</name>
</gene>
<evidence type="ECO:0000256" key="1">
    <source>
        <dbReference type="SAM" id="Phobius"/>
    </source>
</evidence>
<keyword evidence="1" id="KW-0812">Transmembrane</keyword>
<evidence type="ECO:0000313" key="2">
    <source>
        <dbReference type="EMBL" id="CAG9783564.1"/>
    </source>
</evidence>
<evidence type="ECO:0000313" key="3">
    <source>
        <dbReference type="Proteomes" id="UP001153714"/>
    </source>
</evidence>
<keyword evidence="1" id="KW-1133">Transmembrane helix</keyword>